<reference evidence="3" key="3">
    <citation type="submission" date="2021-06" db="EMBL/GenBank/DDBJ databases">
        <title>Genomic Description and Analysis of Intracellular Bacteria, Candidatus Berkiella cookevillensis and Candidatus Berkiella aquae.</title>
        <authorList>
            <person name="Kidane D.T."/>
            <person name="Mehari Y.T."/>
            <person name="Rice F.C."/>
            <person name="Arivett B.A."/>
            <person name="Farone A.L."/>
            <person name="Berk S.G."/>
            <person name="Farone M.B."/>
        </authorList>
    </citation>
    <scope>NUCLEOTIDE SEQUENCE</scope>
    <source>
        <strain evidence="3">CC99</strain>
    </source>
</reference>
<sequence>MTIKKEELEAIQVELISRLSALAIAAQEGRIEKNEAFYRDQSLAAELLRNVNEAIISFFKTPYWIWQSITDIQNTCRNSFYSPELEHYRSEYLFPFVTEAIQARKTICSNAIASIIKIHAGETEEVAISPFLLSFFELDKDNEKLQERLSSIPLQKFCATLIQELLIDRSTVHAQLGIGLSRMLPIHGRESDIYKEILQARNAFATPRHGPVEFIPSPRLLFTIRNAHSQPSTPHQGLIEEHEVIRPISRSMPNTPSSAQTEQSLPKLKRQSTSEMPSSIPTSTIEESDPMKSVLSTKSKTVVPSLEAHFERLQLGGGKKTGVSNNTTPTHTVHKTRKSVTKK</sequence>
<feature type="compositionally biased region" description="Polar residues" evidence="1">
    <location>
        <begin position="322"/>
        <end position="331"/>
    </location>
</feature>
<dbReference type="STRING" id="437022.CC99x_01416"/>
<dbReference type="RefSeq" id="WP_141651900.1">
    <property type="nucleotide sequence ID" value="NZ_LKHV02000001.1"/>
</dbReference>
<reference evidence="2" key="1">
    <citation type="submission" date="2015-09" db="EMBL/GenBank/DDBJ databases">
        <title>Draft Genome Sequences of Two Novel Amoeba-resistant Intranuclear Bacteria, Candidatus Berkiella cookevillensis and Candidatus Berkiella aquae.</title>
        <authorList>
            <person name="Mehari Y.T."/>
            <person name="Arivett B.A."/>
            <person name="Farone A.L."/>
            <person name="Gunderson J.H."/>
            <person name="Farone M.B."/>
        </authorList>
    </citation>
    <scope>NUCLEOTIDE SEQUENCE [LARGE SCALE GENOMIC DNA]</scope>
    <source>
        <strain evidence="2">CC99</strain>
    </source>
</reference>
<evidence type="ECO:0000313" key="2">
    <source>
        <dbReference type="EMBL" id="KRG18531.1"/>
    </source>
</evidence>
<proteinExistence type="predicted"/>
<dbReference type="AlphaFoldDB" id="A0A0Q9YRB6"/>
<evidence type="ECO:0000313" key="3">
    <source>
        <dbReference type="EMBL" id="MCS5707890.1"/>
    </source>
</evidence>
<gene>
    <name evidence="3" type="ORF">CC99x_003125</name>
    <name evidence="2" type="ORF">CC99x_01416</name>
</gene>
<accession>A0A0Q9YRB6</accession>
<dbReference type="EMBL" id="LKHV02000001">
    <property type="protein sequence ID" value="MCS5707890.1"/>
    <property type="molecule type" value="Genomic_DNA"/>
</dbReference>
<dbReference type="EMBL" id="LKHV01000006">
    <property type="protein sequence ID" value="KRG18531.1"/>
    <property type="molecule type" value="Genomic_DNA"/>
</dbReference>
<feature type="compositionally biased region" description="Basic residues" evidence="1">
    <location>
        <begin position="332"/>
        <end position="343"/>
    </location>
</feature>
<protein>
    <submittedName>
        <fullName evidence="2">Uncharacterized protein</fullName>
    </submittedName>
</protein>
<feature type="region of interest" description="Disordered" evidence="1">
    <location>
        <begin position="313"/>
        <end position="343"/>
    </location>
</feature>
<organism evidence="2">
    <name type="scientific">Candidatus Berkiella cookevillensis</name>
    <dbReference type="NCBI Taxonomy" id="437022"/>
    <lineage>
        <taxon>Bacteria</taxon>
        <taxon>Pseudomonadati</taxon>
        <taxon>Pseudomonadota</taxon>
        <taxon>Gammaproteobacteria</taxon>
        <taxon>Candidatus Berkiellales</taxon>
        <taxon>Candidatus Berkiellaceae</taxon>
        <taxon>Candidatus Berkiella</taxon>
    </lineage>
</organism>
<dbReference type="Proteomes" id="UP000051494">
    <property type="component" value="Unassembled WGS sequence"/>
</dbReference>
<feature type="region of interest" description="Disordered" evidence="1">
    <location>
        <begin position="249"/>
        <end position="301"/>
    </location>
</feature>
<evidence type="ECO:0000313" key="4">
    <source>
        <dbReference type="Proteomes" id="UP000051494"/>
    </source>
</evidence>
<evidence type="ECO:0000256" key="1">
    <source>
        <dbReference type="SAM" id="MobiDB-lite"/>
    </source>
</evidence>
<reference evidence="3" key="2">
    <citation type="journal article" date="2016" name="Genome Announc.">
        <title>Draft Genome Sequences of Two Novel Amoeba-Resistant Intranuclear Bacteria, 'Candidatus Berkiella cookevillensis' and 'Candidatus Berkiella aquae'.</title>
        <authorList>
            <person name="Mehari Y.T."/>
            <person name="Arivett B.A."/>
            <person name="Farone A.L."/>
            <person name="Gunderson J.H."/>
            <person name="Farone M.B."/>
        </authorList>
    </citation>
    <scope>NUCLEOTIDE SEQUENCE</scope>
    <source>
        <strain evidence="3">CC99</strain>
    </source>
</reference>
<keyword evidence="4" id="KW-1185">Reference proteome</keyword>
<name>A0A0Q9YRB6_9GAMM</name>
<feature type="compositionally biased region" description="Polar residues" evidence="1">
    <location>
        <begin position="271"/>
        <end position="285"/>
    </location>
</feature>
<comment type="caution">
    <text evidence="2">The sequence shown here is derived from an EMBL/GenBank/DDBJ whole genome shotgun (WGS) entry which is preliminary data.</text>
</comment>
<feature type="compositionally biased region" description="Polar residues" evidence="1">
    <location>
        <begin position="251"/>
        <end position="264"/>
    </location>
</feature>